<reference evidence="2" key="1">
    <citation type="submission" date="2022-01" db="EMBL/GenBank/DDBJ databases">
        <authorList>
            <person name="Wang Y."/>
        </authorList>
    </citation>
    <scope>NUCLEOTIDE SEQUENCE</scope>
    <source>
        <strain evidence="2">WB101</strain>
    </source>
</reference>
<evidence type="ECO:0000313" key="3">
    <source>
        <dbReference type="Proteomes" id="UP001165366"/>
    </source>
</evidence>
<evidence type="ECO:0000313" key="2">
    <source>
        <dbReference type="EMBL" id="MCG2588100.1"/>
    </source>
</evidence>
<keyword evidence="1" id="KW-0472">Membrane</keyword>
<comment type="caution">
    <text evidence="2">The sequence shown here is derived from an EMBL/GenBank/DDBJ whole genome shotgun (WGS) entry which is preliminary data.</text>
</comment>
<keyword evidence="3" id="KW-1185">Reference proteome</keyword>
<proteinExistence type="predicted"/>
<dbReference type="Proteomes" id="UP001165366">
    <property type="component" value="Unassembled WGS sequence"/>
</dbReference>
<gene>
    <name evidence="2" type="ORF">L6773_05955</name>
</gene>
<accession>A0ABS9KB64</accession>
<reference evidence="2" key="2">
    <citation type="submission" date="2024-05" db="EMBL/GenBank/DDBJ databases">
        <title>Rhodohalobacter halophilus gen. nov., sp. nov., a moderately halophilic member of the family Balneolaceae.</title>
        <authorList>
            <person name="Xia J."/>
        </authorList>
    </citation>
    <scope>NUCLEOTIDE SEQUENCE</scope>
    <source>
        <strain evidence="2">WB101</strain>
    </source>
</reference>
<evidence type="ECO:0000256" key="1">
    <source>
        <dbReference type="SAM" id="Phobius"/>
    </source>
</evidence>
<name>A0ABS9KB64_9BACT</name>
<protein>
    <submittedName>
        <fullName evidence="2">Uncharacterized protein</fullName>
    </submittedName>
</protein>
<keyword evidence="1" id="KW-1133">Transmembrane helix</keyword>
<dbReference type="EMBL" id="JAKLWS010000005">
    <property type="protein sequence ID" value="MCG2588100.1"/>
    <property type="molecule type" value="Genomic_DNA"/>
</dbReference>
<organism evidence="2 3">
    <name type="scientific">Rhodohalobacter sulfatireducens</name>
    <dbReference type="NCBI Taxonomy" id="2911366"/>
    <lineage>
        <taxon>Bacteria</taxon>
        <taxon>Pseudomonadati</taxon>
        <taxon>Balneolota</taxon>
        <taxon>Balneolia</taxon>
        <taxon>Balneolales</taxon>
        <taxon>Balneolaceae</taxon>
        <taxon>Rhodohalobacter</taxon>
    </lineage>
</organism>
<feature type="transmembrane region" description="Helical" evidence="1">
    <location>
        <begin position="35"/>
        <end position="56"/>
    </location>
</feature>
<feature type="transmembrane region" description="Helical" evidence="1">
    <location>
        <begin position="6"/>
        <end position="23"/>
    </location>
</feature>
<sequence>MFDFILEIFLDLSLISGVILLLISPFKKFKEHRKILVPMAILFIVISIAFIDWNAVGEAYWEGYHFAKNL</sequence>
<keyword evidence="1" id="KW-0812">Transmembrane</keyword>
<dbReference type="RefSeq" id="WP_237852944.1">
    <property type="nucleotide sequence ID" value="NZ_JAKLWS010000005.1"/>
</dbReference>